<dbReference type="Gene3D" id="4.10.240.10">
    <property type="entry name" value="Zn(2)-C6 fungal-type DNA-binding domain"/>
    <property type="match status" value="1"/>
</dbReference>
<dbReference type="KEGG" id="zmk:HG535_0H03180"/>
<feature type="compositionally biased region" description="Low complexity" evidence="6">
    <location>
        <begin position="164"/>
        <end position="196"/>
    </location>
</feature>
<dbReference type="Pfam" id="PF00172">
    <property type="entry name" value="Zn_clus"/>
    <property type="match status" value="1"/>
</dbReference>
<proteinExistence type="predicted"/>
<dbReference type="GO" id="GO:0008270">
    <property type="term" value="F:zinc ion binding"/>
    <property type="evidence" value="ECO:0007669"/>
    <property type="project" value="InterPro"/>
</dbReference>
<protein>
    <recommendedName>
        <fullName evidence="7">Zn(2)-C6 fungal-type domain-containing protein</fullName>
    </recommendedName>
</protein>
<dbReference type="PANTHER" id="PTHR46910">
    <property type="entry name" value="TRANSCRIPTION FACTOR PDR1"/>
    <property type="match status" value="1"/>
</dbReference>
<dbReference type="GO" id="GO:0003677">
    <property type="term" value="F:DNA binding"/>
    <property type="evidence" value="ECO:0007669"/>
    <property type="project" value="UniProtKB-KW"/>
</dbReference>
<dbReference type="AlphaFoldDB" id="A0A7H9B8B5"/>
<dbReference type="Proteomes" id="UP000509704">
    <property type="component" value="Chromosome 8"/>
</dbReference>
<dbReference type="EMBL" id="CP058611">
    <property type="protein sequence ID" value="QLG74991.1"/>
    <property type="molecule type" value="Genomic_DNA"/>
</dbReference>
<dbReference type="Pfam" id="PF04082">
    <property type="entry name" value="Fungal_trans"/>
    <property type="match status" value="1"/>
</dbReference>
<reference evidence="8 9" key="1">
    <citation type="submission" date="2020-07" db="EMBL/GenBank/DDBJ databases">
        <title>The yeast mating-type switching endonuclease HO is a domesticated member of an unorthodox homing genetic element family.</title>
        <authorList>
            <person name="Coughlan A.Y."/>
            <person name="Lombardi L."/>
            <person name="Braun-Galleani S."/>
            <person name="Martos A.R."/>
            <person name="Galeote V."/>
            <person name="Bigey F."/>
            <person name="Dequin S."/>
            <person name="Byrne K.P."/>
            <person name="Wolfe K.H."/>
        </authorList>
    </citation>
    <scope>NUCLEOTIDE SEQUENCE [LARGE SCALE GENOMIC DNA]</scope>
    <source>
        <strain evidence="8 9">NRRL Y-6702</strain>
    </source>
</reference>
<dbReference type="GeneID" id="59238794"/>
<evidence type="ECO:0000256" key="4">
    <source>
        <dbReference type="ARBA" id="ARBA00023125"/>
    </source>
</evidence>
<keyword evidence="3" id="KW-0862">Zinc</keyword>
<evidence type="ECO:0000313" key="9">
    <source>
        <dbReference type="Proteomes" id="UP000509704"/>
    </source>
</evidence>
<dbReference type="GO" id="GO:0045944">
    <property type="term" value="P:positive regulation of transcription by RNA polymerase II"/>
    <property type="evidence" value="ECO:0007669"/>
    <property type="project" value="UniProtKB-ARBA"/>
</dbReference>
<dbReference type="InterPro" id="IPR050987">
    <property type="entry name" value="AtrR-like"/>
</dbReference>
<name>A0A7H9B8B5_ZYGMR</name>
<accession>A0A7H9B8B5</accession>
<dbReference type="InterPro" id="IPR001138">
    <property type="entry name" value="Zn2Cys6_DnaBD"/>
</dbReference>
<dbReference type="PROSITE" id="PS00463">
    <property type="entry name" value="ZN2_CY6_FUNGAL_1"/>
    <property type="match status" value="1"/>
</dbReference>
<dbReference type="PROSITE" id="PS50048">
    <property type="entry name" value="ZN2_CY6_FUNGAL_2"/>
    <property type="match status" value="1"/>
</dbReference>
<evidence type="ECO:0000256" key="1">
    <source>
        <dbReference type="ARBA" id="ARBA00004123"/>
    </source>
</evidence>
<dbReference type="CDD" id="cd12148">
    <property type="entry name" value="fungal_TF_MHR"/>
    <property type="match status" value="1"/>
</dbReference>
<feature type="region of interest" description="Disordered" evidence="6">
    <location>
        <begin position="143"/>
        <end position="218"/>
    </location>
</feature>
<comment type="subcellular location">
    <subcellularLocation>
        <location evidence="1">Nucleus</location>
    </subcellularLocation>
</comment>
<keyword evidence="9" id="KW-1185">Reference proteome</keyword>
<dbReference type="RefSeq" id="XP_037146716.1">
    <property type="nucleotide sequence ID" value="XM_037290821.1"/>
</dbReference>
<feature type="compositionally biased region" description="Polar residues" evidence="6">
    <location>
        <begin position="197"/>
        <end position="218"/>
    </location>
</feature>
<dbReference type="GO" id="GO:0006351">
    <property type="term" value="P:DNA-templated transcription"/>
    <property type="evidence" value="ECO:0007669"/>
    <property type="project" value="InterPro"/>
</dbReference>
<dbReference type="SMART" id="SM00066">
    <property type="entry name" value="GAL4"/>
    <property type="match status" value="1"/>
</dbReference>
<evidence type="ECO:0000313" key="8">
    <source>
        <dbReference type="EMBL" id="QLG74991.1"/>
    </source>
</evidence>
<evidence type="ECO:0000256" key="3">
    <source>
        <dbReference type="ARBA" id="ARBA00022833"/>
    </source>
</evidence>
<dbReference type="GO" id="GO:0000981">
    <property type="term" value="F:DNA-binding transcription factor activity, RNA polymerase II-specific"/>
    <property type="evidence" value="ECO:0007669"/>
    <property type="project" value="InterPro"/>
</dbReference>
<dbReference type="GO" id="GO:0005634">
    <property type="term" value="C:nucleus"/>
    <property type="evidence" value="ECO:0007669"/>
    <property type="project" value="UniProtKB-SubCell"/>
</dbReference>
<keyword evidence="2" id="KW-0479">Metal-binding</keyword>
<dbReference type="SMART" id="SM00906">
    <property type="entry name" value="Fungal_trans"/>
    <property type="match status" value="1"/>
</dbReference>
<gene>
    <name evidence="8" type="ORF">HG535_0H03180</name>
</gene>
<dbReference type="InterPro" id="IPR007219">
    <property type="entry name" value="XnlR_reg_dom"/>
</dbReference>
<keyword evidence="4" id="KW-0238">DNA-binding</keyword>
<evidence type="ECO:0000256" key="2">
    <source>
        <dbReference type="ARBA" id="ARBA00022723"/>
    </source>
</evidence>
<sequence length="1124" mass="128678">MMNNNGGNNGSHGMMYSTGNMYVSTSENGASSFPEHFWPQPVMDASLGGLGQMHSQNHSHGRGHQSDGGFVVNGESGRSSGSGNGIGIINGNSSGNVSGNVSGNSSGNASGDNASRSVSRNGTPNLNRAANYYAFVNSSNRPINCPPQHGNQYSSKPFIHKPTQNHQSNQGQIQSQIQSQSQSRSQSQSQIHRQIQTVNKVDNTSDPSSPRTQHNLNYTGAIGHHSASYIKKRVAKACDHCRKRKIKCGEIDNNTKKCANCTKYCVECIFSNPRDDFDKKQRKSFDNLIRSNSQGSENIDPIKFGVPLDYNVDITNDLMTSSNTNEITRNDNETREDSIDSGKVEKLDRKVSVIIDKVAKLEDLFHTLLKSHENEAEKNYLNKSKPRHYYTTLLTIQKLLWFKRINCPHESYQFFLNPLREIMTISMKWYVAQMKITIDFSSPTFKNGYYSVNPIPSRAQSKRLIENFRAALLASSGPGFNSLKYYSDLVDKYYDLDWTSLSYAEMLLLNTSICSGASRMRQVNSNDFYHLRKDKYNPTRNELKKIENDTLLNAIFYYNKVVIGSGGVIEIQGLLLLSLYLHENINTDLALTVLSIAIRFALENEFNKVPPLNISFEEESMRRSLWWHCYNKDKKFALLLSKPPIIRYDDTNMLTDEQYYFFTKRILYTKFPEKEKDIDNLDDLDSALDYVVKFSEFVPFIMSYFVQNLGKIEAKIVDICFSFKTLVNLSFDQVVDKLIDIRKELLDWVSTLHPSMKLDSYKKYISLLYLPNDVEDPGLSYEIISSRVIVAHLRSLHLKNLLCMFATSFLLDNADKFRTTRHKILTLYTMFEEEGLKSCLDILKIFQFVEYDLHMYNDTLYIFLTAAFALILHVTKNINIPDKKIIPPIIELLIKDHELLVGPNQEHLVSDNNKWNTSIFFYSFLLGKVINSFNIKNPIAKDYNFKAETYELMLNKIQNYMELLKNDVLDGLERRMNNYPLGDDTPSKNGSAKPADIMQISPLSRCRFNSFDEGTMKNLRSKKTFELYNKDVKNWVNLSSESDKSLFPMKNSYVRSYDPFTSYSDVENLANDSATSAQEIFQDEATDNIDPLLEQFQDFFCQNELFFDRDLQIGKAFRNQIFKA</sequence>
<dbReference type="CDD" id="cd00067">
    <property type="entry name" value="GAL4"/>
    <property type="match status" value="1"/>
</dbReference>
<evidence type="ECO:0000256" key="6">
    <source>
        <dbReference type="SAM" id="MobiDB-lite"/>
    </source>
</evidence>
<feature type="compositionally biased region" description="Low complexity" evidence="6">
    <location>
        <begin position="89"/>
        <end position="117"/>
    </location>
</feature>
<dbReference type="PANTHER" id="PTHR46910:SF3">
    <property type="entry name" value="HALOTOLERANCE PROTEIN 9-RELATED"/>
    <property type="match status" value="1"/>
</dbReference>
<keyword evidence="5" id="KW-0539">Nucleus</keyword>
<feature type="region of interest" description="Disordered" evidence="6">
    <location>
        <begin position="48"/>
        <end position="125"/>
    </location>
</feature>
<dbReference type="OrthoDB" id="2123952at2759"/>
<dbReference type="SUPFAM" id="SSF57701">
    <property type="entry name" value="Zn2/Cys6 DNA-binding domain"/>
    <property type="match status" value="1"/>
</dbReference>
<dbReference type="InterPro" id="IPR036864">
    <property type="entry name" value="Zn2-C6_fun-type_DNA-bd_sf"/>
</dbReference>
<feature type="domain" description="Zn(2)-C6 fungal-type" evidence="7">
    <location>
        <begin position="237"/>
        <end position="270"/>
    </location>
</feature>
<organism evidence="8 9">
    <name type="scientific">Zygotorulaspora mrakii</name>
    <name type="common">Zygosaccharomyces mrakii</name>
    <dbReference type="NCBI Taxonomy" id="42260"/>
    <lineage>
        <taxon>Eukaryota</taxon>
        <taxon>Fungi</taxon>
        <taxon>Dikarya</taxon>
        <taxon>Ascomycota</taxon>
        <taxon>Saccharomycotina</taxon>
        <taxon>Saccharomycetes</taxon>
        <taxon>Saccharomycetales</taxon>
        <taxon>Saccharomycetaceae</taxon>
        <taxon>Zygotorulaspora</taxon>
    </lineage>
</organism>
<evidence type="ECO:0000259" key="7">
    <source>
        <dbReference type="PROSITE" id="PS50048"/>
    </source>
</evidence>
<evidence type="ECO:0000256" key="5">
    <source>
        <dbReference type="ARBA" id="ARBA00023242"/>
    </source>
</evidence>